<dbReference type="Pfam" id="PF25583">
    <property type="entry name" value="WCX"/>
    <property type="match status" value="1"/>
</dbReference>
<dbReference type="Proteomes" id="UP001177934">
    <property type="component" value="Chromosome"/>
</dbReference>
<evidence type="ECO:0000259" key="1">
    <source>
        <dbReference type="Pfam" id="PF13280"/>
    </source>
</evidence>
<dbReference type="InterPro" id="IPR057727">
    <property type="entry name" value="WCX_dom"/>
</dbReference>
<dbReference type="PANTHER" id="PTHR34580">
    <property type="match status" value="1"/>
</dbReference>
<sequence length="345" mass="40441">MPTNKNAQLRYQILDRCFSDCHHKYTIDDLIEKVNEALFDLCGTQISIRQIREDIKYMRDRVTYNAPIEAYPFDGRKSYYRYSDPTFSIFNNELSTEEVASLRSAIDILSRFRGVPSNAWLENVISSLEYRFGIMPNTENIVSFDQNELLKGTEFLGELIDSAMNHQPLQVLYRTFSGNESTSIIHPYHIKQFNNRWFLIGLQEGDHGNYITNKALDRIVKFSRAHVPFIPNKSIDFSEYFKDVVGVTFPDNHPEPEEVLLQFDSARFPYVVNKPIHPSQIVINEEEHIIKLKVRPNRELEAYIFSFGHQVEVLQPLWLRTQIAEKIEDLHKKYSKMQEDCTMDL</sequence>
<dbReference type="AlphaFoldDB" id="A0AA95HKZ9"/>
<gene>
    <name evidence="3" type="ORF">QNN11_15795</name>
</gene>
<proteinExistence type="predicted"/>
<evidence type="ECO:0000259" key="2">
    <source>
        <dbReference type="Pfam" id="PF25583"/>
    </source>
</evidence>
<feature type="domain" description="WYL" evidence="1">
    <location>
        <begin position="155"/>
        <end position="219"/>
    </location>
</feature>
<dbReference type="EMBL" id="CP126056">
    <property type="protein sequence ID" value="WHX08878.1"/>
    <property type="molecule type" value="Genomic_DNA"/>
</dbReference>
<evidence type="ECO:0000313" key="4">
    <source>
        <dbReference type="Proteomes" id="UP001177934"/>
    </source>
</evidence>
<dbReference type="InterPro" id="IPR051534">
    <property type="entry name" value="CBASS_pafABC_assoc_protein"/>
</dbReference>
<accession>A0AA95HKZ9</accession>
<organism evidence="3 4">
    <name type="scientific">Phocaeicola dorei</name>
    <dbReference type="NCBI Taxonomy" id="357276"/>
    <lineage>
        <taxon>Bacteria</taxon>
        <taxon>Pseudomonadati</taxon>
        <taxon>Bacteroidota</taxon>
        <taxon>Bacteroidia</taxon>
        <taxon>Bacteroidales</taxon>
        <taxon>Bacteroidaceae</taxon>
        <taxon>Phocaeicola</taxon>
    </lineage>
</organism>
<dbReference type="Pfam" id="PF13280">
    <property type="entry name" value="WYL"/>
    <property type="match status" value="1"/>
</dbReference>
<protein>
    <submittedName>
        <fullName evidence="3">WYL domain-containing protein</fullName>
    </submittedName>
</protein>
<evidence type="ECO:0000313" key="3">
    <source>
        <dbReference type="EMBL" id="WHX08878.1"/>
    </source>
</evidence>
<reference evidence="3" key="1">
    <citation type="journal article" date="2023" name="Nat. Commun.">
        <title>Identification of a novel Human Milk Oligosaccharides utilization cluster in the infant gut commensal Bacteroides dorei.</title>
        <authorList>
            <person name="Kijner S."/>
            <person name="Ennis D."/>
            <person name="Shmorak S."/>
            <person name="Florentin A."/>
            <person name="Yassour M."/>
        </authorList>
    </citation>
    <scope>NUCLEOTIDE SEQUENCE</scope>
    <source>
        <strain evidence="3">2</strain>
    </source>
</reference>
<name>A0AA95HKZ9_9BACT</name>
<feature type="domain" description="WCX" evidence="2">
    <location>
        <begin position="255"/>
        <end position="329"/>
    </location>
</feature>
<dbReference type="PANTHER" id="PTHR34580:SF9">
    <property type="entry name" value="SLL5097 PROTEIN"/>
    <property type="match status" value="1"/>
</dbReference>
<dbReference type="InterPro" id="IPR026881">
    <property type="entry name" value="WYL_dom"/>
</dbReference>